<sequence>MQILPWKNFSSIWSGEPLRWKALSPVKMLSIQAWTTGHPQLSPDPMAATHIVTGTQCSHCKLTDHKLYSCKKFLTLTAPDRVEFIHRNKLCMICLGSHKGKCRFHFRCSLCKDKHNTILHCDKFPEPASAHQPAPVTLSGYAENNVLLPTARVKI</sequence>
<dbReference type="PANTHER" id="PTHR47331:SF5">
    <property type="entry name" value="RIBONUCLEASE H"/>
    <property type="match status" value="1"/>
</dbReference>
<reference evidence="1 2" key="1">
    <citation type="submission" date="2021-06" db="EMBL/GenBank/DDBJ databases">
        <title>A haploid diamondback moth (Plutella xylostella L.) genome assembly resolves 31 chromosomes and identifies a diamide resistance mutation.</title>
        <authorList>
            <person name="Ward C.M."/>
            <person name="Perry K.D."/>
            <person name="Baker G."/>
            <person name="Powis K."/>
            <person name="Heckel D.G."/>
            <person name="Baxter S.W."/>
        </authorList>
    </citation>
    <scope>NUCLEOTIDE SEQUENCE [LARGE SCALE GENOMIC DNA]</scope>
    <source>
        <strain evidence="1 2">LV</strain>
        <tissue evidence="1">Single pupa</tissue>
    </source>
</reference>
<dbReference type="Proteomes" id="UP000823941">
    <property type="component" value="Chromosome 17"/>
</dbReference>
<protein>
    <submittedName>
        <fullName evidence="1">Uncharacterized protein</fullName>
    </submittedName>
</protein>
<organism evidence="1 2">
    <name type="scientific">Plutella xylostella</name>
    <name type="common">Diamondback moth</name>
    <name type="synonym">Plutella maculipennis</name>
    <dbReference type="NCBI Taxonomy" id="51655"/>
    <lineage>
        <taxon>Eukaryota</taxon>
        <taxon>Metazoa</taxon>
        <taxon>Ecdysozoa</taxon>
        <taxon>Arthropoda</taxon>
        <taxon>Hexapoda</taxon>
        <taxon>Insecta</taxon>
        <taxon>Pterygota</taxon>
        <taxon>Neoptera</taxon>
        <taxon>Endopterygota</taxon>
        <taxon>Lepidoptera</taxon>
        <taxon>Glossata</taxon>
        <taxon>Ditrysia</taxon>
        <taxon>Yponomeutoidea</taxon>
        <taxon>Plutellidae</taxon>
        <taxon>Plutella</taxon>
    </lineage>
</organism>
<evidence type="ECO:0000313" key="2">
    <source>
        <dbReference type="Proteomes" id="UP000823941"/>
    </source>
</evidence>
<name>A0ABQ7QC35_PLUXY</name>
<dbReference type="PANTHER" id="PTHR47331">
    <property type="entry name" value="PHD-TYPE DOMAIN-CONTAINING PROTEIN"/>
    <property type="match status" value="1"/>
</dbReference>
<dbReference type="EMBL" id="JAHIBW010000017">
    <property type="protein sequence ID" value="KAG7302788.1"/>
    <property type="molecule type" value="Genomic_DNA"/>
</dbReference>
<feature type="non-terminal residue" evidence="1">
    <location>
        <position position="155"/>
    </location>
</feature>
<gene>
    <name evidence="1" type="ORF">JYU34_012762</name>
</gene>
<accession>A0ABQ7QC35</accession>
<keyword evidence="2" id="KW-1185">Reference proteome</keyword>
<proteinExistence type="predicted"/>
<comment type="caution">
    <text evidence="1">The sequence shown here is derived from an EMBL/GenBank/DDBJ whole genome shotgun (WGS) entry which is preliminary data.</text>
</comment>
<evidence type="ECO:0000313" key="1">
    <source>
        <dbReference type="EMBL" id="KAG7302788.1"/>
    </source>
</evidence>